<feature type="compositionally biased region" description="Polar residues" evidence="1">
    <location>
        <begin position="185"/>
        <end position="205"/>
    </location>
</feature>
<feature type="compositionally biased region" description="Basic residues" evidence="1">
    <location>
        <begin position="100"/>
        <end position="115"/>
    </location>
</feature>
<dbReference type="Gene3D" id="1.10.510.10">
    <property type="entry name" value="Transferase(Phosphotransferase) domain 1"/>
    <property type="match status" value="1"/>
</dbReference>
<proteinExistence type="predicted"/>
<evidence type="ECO:0000256" key="1">
    <source>
        <dbReference type="SAM" id="MobiDB-lite"/>
    </source>
</evidence>
<dbReference type="EMBL" id="VXIV02002106">
    <property type="protein sequence ID" value="KAF6027348.1"/>
    <property type="molecule type" value="Genomic_DNA"/>
</dbReference>
<gene>
    <name evidence="2" type="ORF">EB796_014354</name>
</gene>
<dbReference type="Proteomes" id="UP000593567">
    <property type="component" value="Unassembled WGS sequence"/>
</dbReference>
<feature type="compositionally biased region" description="Low complexity" evidence="1">
    <location>
        <begin position="125"/>
        <end position="140"/>
    </location>
</feature>
<evidence type="ECO:0000313" key="2">
    <source>
        <dbReference type="EMBL" id="KAF6027348.1"/>
    </source>
</evidence>
<feature type="region of interest" description="Disordered" evidence="1">
    <location>
        <begin position="60"/>
        <end position="214"/>
    </location>
</feature>
<name>A0A7J7JPJ0_BUGNE</name>
<dbReference type="AlphaFoldDB" id="A0A7J7JPJ0"/>
<sequence length="244" mass="26618">MVIFHDLCVDIPKCLIHYMEYVGQLSYEDQPDYSRLRKYFKDEFKKSKLKCDGILEFPAESKPIPSRKRKSTSPAAEAKRKKGAAIPSTSKETAAEKKTTTRRKVTAAARAKKSTTKPVDTVEDSSSTSLSLNKNNSSSRKSLDPRAVKALKKAITVKGRGKGASAPAPTGSKGNLALQHCITPQAATTLRRQRGTQKSVASTSKPAGRSPRVTQLSITTVSTQTSPGLQGLKAMKRTRKVRKN</sequence>
<organism evidence="2 3">
    <name type="scientific">Bugula neritina</name>
    <name type="common">Brown bryozoan</name>
    <name type="synonym">Sertularia neritina</name>
    <dbReference type="NCBI Taxonomy" id="10212"/>
    <lineage>
        <taxon>Eukaryota</taxon>
        <taxon>Metazoa</taxon>
        <taxon>Spiralia</taxon>
        <taxon>Lophotrochozoa</taxon>
        <taxon>Bryozoa</taxon>
        <taxon>Gymnolaemata</taxon>
        <taxon>Cheilostomatida</taxon>
        <taxon>Flustrina</taxon>
        <taxon>Buguloidea</taxon>
        <taxon>Bugulidae</taxon>
        <taxon>Bugula</taxon>
    </lineage>
</organism>
<reference evidence="2" key="1">
    <citation type="submission" date="2020-06" db="EMBL/GenBank/DDBJ databases">
        <title>Draft genome of Bugula neritina, a colonial animal packing powerful symbionts and potential medicines.</title>
        <authorList>
            <person name="Rayko M."/>
        </authorList>
    </citation>
    <scope>NUCLEOTIDE SEQUENCE [LARGE SCALE GENOMIC DNA]</scope>
    <source>
        <strain evidence="2">Kwan_BN1</strain>
    </source>
</reference>
<comment type="caution">
    <text evidence="2">The sequence shown here is derived from an EMBL/GenBank/DDBJ whole genome shotgun (WGS) entry which is preliminary data.</text>
</comment>
<accession>A0A7J7JPJ0</accession>
<protein>
    <submittedName>
        <fullName evidence="2">Uncharacterized protein</fullName>
    </submittedName>
</protein>
<keyword evidence="3" id="KW-1185">Reference proteome</keyword>
<evidence type="ECO:0000313" key="3">
    <source>
        <dbReference type="Proteomes" id="UP000593567"/>
    </source>
</evidence>